<reference evidence="2 3" key="1">
    <citation type="submission" date="2015-04" db="EMBL/GenBank/DDBJ databases">
        <title>Complete genome of flavobacterium.</title>
        <authorList>
            <person name="Kwon Y.M."/>
            <person name="Kim S.-J."/>
        </authorList>
    </citation>
    <scope>NUCLEOTIDE SEQUENCE [LARGE SCALE GENOMIC DNA]</scope>
    <source>
        <strain evidence="2 3">DK169</strain>
    </source>
</reference>
<protein>
    <submittedName>
        <fullName evidence="2">Cardiolipin synthetase</fullName>
    </submittedName>
</protein>
<dbReference type="Proteomes" id="UP000050827">
    <property type="component" value="Unassembled WGS sequence"/>
</dbReference>
<dbReference type="PROSITE" id="PS51257">
    <property type="entry name" value="PROKAR_LIPOPROTEIN"/>
    <property type="match status" value="1"/>
</dbReference>
<gene>
    <name evidence="2" type="ORF">AAY42_09435</name>
</gene>
<organism evidence="2 3">
    <name type="scientific">Flagellimonas eckloniae</name>
    <dbReference type="NCBI Taxonomy" id="346185"/>
    <lineage>
        <taxon>Bacteria</taxon>
        <taxon>Pseudomonadati</taxon>
        <taxon>Bacteroidota</taxon>
        <taxon>Flavobacteriia</taxon>
        <taxon>Flavobacteriales</taxon>
        <taxon>Flavobacteriaceae</taxon>
        <taxon>Flagellimonas</taxon>
    </lineage>
</organism>
<dbReference type="STRING" id="346185.AAY42_09435"/>
<keyword evidence="1" id="KW-0732">Signal</keyword>
<comment type="caution">
    <text evidence="2">The sequence shown here is derived from an EMBL/GenBank/DDBJ whole genome shotgun (WGS) entry which is preliminary data.</text>
</comment>
<feature type="chain" id="PRO_5006189059" evidence="1">
    <location>
        <begin position="20"/>
        <end position="208"/>
    </location>
</feature>
<feature type="signal peptide" evidence="1">
    <location>
        <begin position="1"/>
        <end position="19"/>
    </location>
</feature>
<evidence type="ECO:0000256" key="1">
    <source>
        <dbReference type="SAM" id="SignalP"/>
    </source>
</evidence>
<accession>A0A0Q1C393</accession>
<dbReference type="EMBL" id="LCTZ01000002">
    <property type="protein sequence ID" value="KQC31703.1"/>
    <property type="molecule type" value="Genomic_DNA"/>
</dbReference>
<proteinExistence type="predicted"/>
<name>A0A0Q1C393_9FLAO</name>
<dbReference type="AlphaFoldDB" id="A0A0Q1C393"/>
<keyword evidence="3" id="KW-1185">Reference proteome</keyword>
<evidence type="ECO:0000313" key="2">
    <source>
        <dbReference type="EMBL" id="KQC31703.1"/>
    </source>
</evidence>
<dbReference type="OrthoDB" id="6077795at2"/>
<evidence type="ECO:0000313" key="3">
    <source>
        <dbReference type="Proteomes" id="UP000050827"/>
    </source>
</evidence>
<sequence length="208" mass="24206">MKVKIVSICILLLVGCSTTKLVSTWKNPDIVLFDAYKVLVVGMTQDENVQQIFETRLQEALSAKGVEAMRSIDVFDVEFTSSEKSEEELSAVEQQLLDKGFDAILFTKIIGTENRRTFKEKMNNISEMYTRFSADYLEHQDIYYNPEYYETFNIYRAETSLYCICVDKERELIWRGNIDVTEPVNMEKTIDSYIKLIKSKMGEEEVIF</sequence>